<dbReference type="NCBIfam" id="TIGR00254">
    <property type="entry name" value="GGDEF"/>
    <property type="match status" value="1"/>
</dbReference>
<feature type="domain" description="GGDEF" evidence="20">
    <location>
        <begin position="441"/>
        <end position="588"/>
    </location>
</feature>
<evidence type="ECO:0000256" key="7">
    <source>
        <dbReference type="ARBA" id="ARBA00022679"/>
    </source>
</evidence>
<dbReference type="Pfam" id="PF17151">
    <property type="entry name" value="CHASE7"/>
    <property type="match status" value="1"/>
</dbReference>
<dbReference type="Gene3D" id="3.30.450.20">
    <property type="entry name" value="PAS domain"/>
    <property type="match status" value="2"/>
</dbReference>
<comment type="subunit">
    <text evidence="3">Homodimer.</text>
</comment>
<evidence type="ECO:0000256" key="9">
    <source>
        <dbReference type="ARBA" id="ARBA00022723"/>
    </source>
</evidence>
<evidence type="ECO:0000256" key="17">
    <source>
        <dbReference type="ARBA" id="ARBA00045634"/>
    </source>
</evidence>
<dbReference type="InterPro" id="IPR029787">
    <property type="entry name" value="Nucleotide_cyclase"/>
</dbReference>
<keyword evidence="22" id="KW-1185">Reference proteome</keyword>
<name>A0ABN7IF80_9BURK</name>
<evidence type="ECO:0000313" key="21">
    <source>
        <dbReference type="EMBL" id="CAD6556883.1"/>
    </source>
</evidence>
<evidence type="ECO:0000256" key="4">
    <source>
        <dbReference type="ARBA" id="ARBA00012528"/>
    </source>
</evidence>
<keyword evidence="13 19" id="KW-1133">Transmembrane helix</keyword>
<evidence type="ECO:0000256" key="5">
    <source>
        <dbReference type="ARBA" id="ARBA00022475"/>
    </source>
</evidence>
<evidence type="ECO:0000256" key="19">
    <source>
        <dbReference type="SAM" id="Phobius"/>
    </source>
</evidence>
<keyword evidence="5" id="KW-1003">Cell membrane</keyword>
<keyword evidence="12" id="KW-0135">Cellulose biosynthesis</keyword>
<evidence type="ECO:0000256" key="14">
    <source>
        <dbReference type="ARBA" id="ARBA00023136"/>
    </source>
</evidence>
<reference evidence="21 22" key="1">
    <citation type="submission" date="2020-10" db="EMBL/GenBank/DDBJ databases">
        <authorList>
            <person name="Peeters C."/>
        </authorList>
    </citation>
    <scope>NUCLEOTIDE SEQUENCE [LARGE SCALE GENOMIC DNA]</scope>
    <source>
        <strain evidence="21 22">LMG 27952</strain>
    </source>
</reference>
<dbReference type="Gene3D" id="3.30.70.270">
    <property type="match status" value="1"/>
</dbReference>
<comment type="pathway">
    <text evidence="2">Glycan metabolism; bacterial cellulose biosynthesis.</text>
</comment>
<evidence type="ECO:0000256" key="8">
    <source>
        <dbReference type="ARBA" id="ARBA00022692"/>
    </source>
</evidence>
<keyword evidence="7 21" id="KW-0808">Transferase</keyword>
<keyword evidence="11" id="KW-0460">Magnesium</keyword>
<dbReference type="GO" id="GO:0052621">
    <property type="term" value="F:diguanylate cyclase activity"/>
    <property type="evidence" value="ECO:0007669"/>
    <property type="project" value="UniProtKB-EC"/>
</dbReference>
<evidence type="ECO:0000256" key="2">
    <source>
        <dbReference type="ARBA" id="ARBA00005186"/>
    </source>
</evidence>
<keyword evidence="8 19" id="KW-0812">Transmembrane</keyword>
<dbReference type="RefSeq" id="WP_201699733.1">
    <property type="nucleotide sequence ID" value="NZ_CAJHCQ010000021.1"/>
</dbReference>
<dbReference type="Pfam" id="PF00990">
    <property type="entry name" value="GGDEF"/>
    <property type="match status" value="1"/>
</dbReference>
<accession>A0ABN7IF80</accession>
<protein>
    <recommendedName>
        <fullName evidence="4">diguanylate cyclase</fullName>
        <ecNumber evidence="4">2.7.7.65</ecNumber>
    </recommendedName>
    <alternativeName>
        <fullName evidence="15">Cellulose synthesis regulatory protein</fullName>
    </alternativeName>
</protein>
<evidence type="ECO:0000256" key="18">
    <source>
        <dbReference type="SAM" id="MobiDB-lite"/>
    </source>
</evidence>
<keyword evidence="10" id="KW-0547">Nucleotide-binding</keyword>
<organism evidence="21 22">
    <name type="scientific">Paraburkholderia hiiakae</name>
    <dbReference type="NCBI Taxonomy" id="1081782"/>
    <lineage>
        <taxon>Bacteria</taxon>
        <taxon>Pseudomonadati</taxon>
        <taxon>Pseudomonadota</taxon>
        <taxon>Betaproteobacteria</taxon>
        <taxon>Burkholderiales</taxon>
        <taxon>Burkholderiaceae</taxon>
        <taxon>Paraburkholderia</taxon>
    </lineage>
</organism>
<feature type="transmembrane region" description="Helical" evidence="19">
    <location>
        <begin position="370"/>
        <end position="391"/>
    </location>
</feature>
<gene>
    <name evidence="21" type="primary">dgcQ</name>
    <name evidence="21" type="ORF">LMG27952_06220</name>
</gene>
<evidence type="ECO:0000256" key="12">
    <source>
        <dbReference type="ARBA" id="ARBA00022916"/>
    </source>
</evidence>
<evidence type="ECO:0000313" key="22">
    <source>
        <dbReference type="Proteomes" id="UP000656319"/>
    </source>
</evidence>
<evidence type="ECO:0000256" key="13">
    <source>
        <dbReference type="ARBA" id="ARBA00022989"/>
    </source>
</evidence>
<dbReference type="InterPro" id="IPR050469">
    <property type="entry name" value="Diguanylate_Cyclase"/>
</dbReference>
<evidence type="ECO:0000256" key="10">
    <source>
        <dbReference type="ARBA" id="ARBA00022741"/>
    </source>
</evidence>
<dbReference type="CDD" id="cd01949">
    <property type="entry name" value="GGDEF"/>
    <property type="match status" value="1"/>
</dbReference>
<evidence type="ECO:0000256" key="1">
    <source>
        <dbReference type="ARBA" id="ARBA00004429"/>
    </source>
</evidence>
<dbReference type="Proteomes" id="UP000656319">
    <property type="component" value="Unassembled WGS sequence"/>
</dbReference>
<evidence type="ECO:0000256" key="16">
    <source>
        <dbReference type="ARBA" id="ARBA00034247"/>
    </source>
</evidence>
<comment type="subcellular location">
    <subcellularLocation>
        <location evidence="1">Cell inner membrane</location>
        <topology evidence="1">Multi-pass membrane protein</topology>
    </subcellularLocation>
</comment>
<evidence type="ECO:0000256" key="6">
    <source>
        <dbReference type="ARBA" id="ARBA00022519"/>
    </source>
</evidence>
<dbReference type="EMBL" id="CAJHCQ010000021">
    <property type="protein sequence ID" value="CAD6556883.1"/>
    <property type="molecule type" value="Genomic_DNA"/>
</dbReference>
<keyword evidence="14 19" id="KW-0472">Membrane</keyword>
<dbReference type="InterPro" id="IPR043128">
    <property type="entry name" value="Rev_trsase/Diguanyl_cyclase"/>
</dbReference>
<evidence type="ECO:0000259" key="20">
    <source>
        <dbReference type="PROSITE" id="PS50887"/>
    </source>
</evidence>
<evidence type="ECO:0000256" key="3">
    <source>
        <dbReference type="ARBA" id="ARBA00011738"/>
    </source>
</evidence>
<dbReference type="PANTHER" id="PTHR45138:SF9">
    <property type="entry name" value="DIGUANYLATE CYCLASE DGCM-RELATED"/>
    <property type="match status" value="1"/>
</dbReference>
<evidence type="ECO:0000256" key="15">
    <source>
        <dbReference type="ARBA" id="ARBA00031311"/>
    </source>
</evidence>
<comment type="function">
    <text evidence="17">Catalyzes the synthesis of cyclic-di-GMP (c-di-GMP) via the condensation of 2 GTP molecules. Cyclic-di-GMP is a second messenger which controls cell surface-associated traits in bacteria. Involved in the regulation of cellulose production.</text>
</comment>
<comment type="caution">
    <text evidence="21">The sequence shown here is derived from an EMBL/GenBank/DDBJ whole genome shotgun (WGS) entry which is preliminary data.</text>
</comment>
<dbReference type="EC" id="2.7.7.65" evidence="4"/>
<comment type="catalytic activity">
    <reaction evidence="16">
        <text>2 GTP = 3',3'-c-di-GMP + 2 diphosphate</text>
        <dbReference type="Rhea" id="RHEA:24898"/>
        <dbReference type="ChEBI" id="CHEBI:33019"/>
        <dbReference type="ChEBI" id="CHEBI:37565"/>
        <dbReference type="ChEBI" id="CHEBI:58805"/>
        <dbReference type="EC" id="2.7.7.65"/>
    </reaction>
</comment>
<dbReference type="PANTHER" id="PTHR45138">
    <property type="entry name" value="REGULATORY COMPONENTS OF SENSORY TRANSDUCTION SYSTEM"/>
    <property type="match status" value="1"/>
</dbReference>
<keyword evidence="9" id="KW-0479">Metal-binding</keyword>
<dbReference type="SMART" id="SM00267">
    <property type="entry name" value="GGDEF"/>
    <property type="match status" value="1"/>
</dbReference>
<feature type="region of interest" description="Disordered" evidence="18">
    <location>
        <begin position="577"/>
        <end position="596"/>
    </location>
</feature>
<sequence length="596" mass="64706">MQHTPGRTRPHGFSSMVMKRPHLVVTVCFLAAMALVSGLGLRQLYQMTRNDLHSRQRDLEVRAVGVDALISAERRRLLFLRDYAEHVLASPSQQRAGLQDPVVQAALRDSDKLTWEAPGAMDGPLVLGTNAQGLAGIEGFHRDAATLPADIVLARSISPLVAISQQADAVQSAVAYISANGLYVLSPERPDAPARDLLRRFSTMPYYRLHLFGQNPRRDIVWTPIYTETKKSEAIATLSAPVYANGRFRGAVVMDVAPSRLLALQLASANLTEDEEPAEFGLLNKNGDLVYFVDGKITAQRPASFDPDLLDMARAQAAAWMQRGQGYAQRGGRYLLFQHVGDSHWILLTNTDDSELTLAAARRVFSSPLIVAWLAIAVLLVGTLFIVKNIFGQYVDASSRLETLARSDPLTGLANRRRFLEVFNETLERAAREGGGEAAAPVVAMLMLDIDFFKRVNDRFGHAAGDRVLVIFADILRKNLRSAEMPARVGGEEFAALLPGADLATAAAVAERIRRAVEAHAADSAHAASATGEAQNPDADAIAFTVSIGVAASPADCPAHYEALMSVADRRLYAAKESGRNRVVAEDSRSIDPARA</sequence>
<dbReference type="InterPro" id="IPR000160">
    <property type="entry name" value="GGDEF_dom"/>
</dbReference>
<dbReference type="SUPFAM" id="SSF55073">
    <property type="entry name" value="Nucleotide cyclase"/>
    <property type="match status" value="1"/>
</dbReference>
<keyword evidence="21" id="KW-0548">Nucleotidyltransferase</keyword>
<dbReference type="InterPro" id="IPR033416">
    <property type="entry name" value="CHASE7"/>
</dbReference>
<proteinExistence type="predicted"/>
<keyword evidence="6" id="KW-0997">Cell inner membrane</keyword>
<dbReference type="PROSITE" id="PS50887">
    <property type="entry name" value="GGDEF"/>
    <property type="match status" value="1"/>
</dbReference>
<evidence type="ECO:0000256" key="11">
    <source>
        <dbReference type="ARBA" id="ARBA00022842"/>
    </source>
</evidence>